<dbReference type="Proteomes" id="UP000000935">
    <property type="component" value="Chromosome"/>
</dbReference>
<reference evidence="10 11" key="1">
    <citation type="journal article" date="2011" name="J. Bacteriol.">
        <title>Genome sequences of the biotechnologically important Bacillus megaterium strains QM B1551 and DSM319.</title>
        <authorList>
            <person name="Eppinger M."/>
            <person name="Bunk B."/>
            <person name="Johns M.A."/>
            <person name="Edirisinghe J.N."/>
            <person name="Kutumbaka K.K."/>
            <person name="Koenig S.S."/>
            <person name="Huot Creasy H."/>
            <person name="Rosovitz M.J."/>
            <person name="Riley D.R."/>
            <person name="Daugherty S."/>
            <person name="Martin M."/>
            <person name="Elbourne L.D."/>
            <person name="Paulsen I."/>
            <person name="Biedendieck R."/>
            <person name="Braun C."/>
            <person name="Grayburn S."/>
            <person name="Dhingra S."/>
            <person name="Lukyanchuk V."/>
            <person name="Ball B."/>
            <person name="Ul-Qamar R."/>
            <person name="Seibel J."/>
            <person name="Bremer E."/>
            <person name="Jahn D."/>
            <person name="Ravel J."/>
            <person name="Vary P.S."/>
        </authorList>
    </citation>
    <scope>NUCLEOTIDE SEQUENCE [LARGE SCALE GENOMIC DNA]</scope>
    <source>
        <strain evidence="11">ATCC 12872 / QMB1551</strain>
    </source>
</reference>
<comment type="function">
    <text evidence="7">Destroys radicals which are normally produced within the cells and which are toxic to biological systems. May play a role in favoring mycobacterial survival in phagocytes.</text>
</comment>
<proteinExistence type="inferred from homology"/>
<dbReference type="Gene3D" id="2.60.40.200">
    <property type="entry name" value="Superoxide dismutase, copper/zinc binding domain"/>
    <property type="match status" value="1"/>
</dbReference>
<dbReference type="EMBL" id="CP001983">
    <property type="protein sequence ID" value="ADE69164.1"/>
    <property type="molecule type" value="Genomic_DNA"/>
</dbReference>
<dbReference type="GO" id="GO:0004784">
    <property type="term" value="F:superoxide dismutase activity"/>
    <property type="evidence" value="ECO:0007669"/>
    <property type="project" value="UniProtKB-EC"/>
</dbReference>
<accession>D5DR14</accession>
<evidence type="ECO:0000256" key="4">
    <source>
        <dbReference type="ARBA" id="ARBA00022833"/>
    </source>
</evidence>
<dbReference type="Pfam" id="PF00080">
    <property type="entry name" value="Sod_Cu"/>
    <property type="match status" value="1"/>
</dbReference>
<dbReference type="InterPro" id="IPR024134">
    <property type="entry name" value="SOD_Cu/Zn_/chaperone"/>
</dbReference>
<keyword evidence="11" id="KW-1185">Reference proteome</keyword>
<dbReference type="eggNOG" id="COG2032">
    <property type="taxonomic scope" value="Bacteria"/>
</dbReference>
<dbReference type="InterPro" id="IPR001424">
    <property type="entry name" value="SOD_Cu_Zn_dom"/>
</dbReference>
<dbReference type="PANTHER" id="PTHR10003">
    <property type="entry name" value="SUPEROXIDE DISMUTASE CU-ZN -RELATED"/>
    <property type="match status" value="1"/>
</dbReference>
<dbReference type="FunFam" id="2.60.40.200:FF:000005">
    <property type="entry name" value="Superoxide dismutase [Cu-Zn]"/>
    <property type="match status" value="1"/>
</dbReference>
<keyword evidence="4 8" id="KW-0862">Zinc</keyword>
<organism evidence="10 11">
    <name type="scientific">Priestia megaterium (strain ATCC 12872 / QMB1551)</name>
    <name type="common">Bacillus megaterium</name>
    <dbReference type="NCBI Taxonomy" id="545693"/>
    <lineage>
        <taxon>Bacteria</taxon>
        <taxon>Bacillati</taxon>
        <taxon>Bacillota</taxon>
        <taxon>Bacilli</taxon>
        <taxon>Bacillales</taxon>
        <taxon>Bacillaceae</taxon>
        <taxon>Priestia</taxon>
    </lineage>
</organism>
<evidence type="ECO:0000313" key="11">
    <source>
        <dbReference type="Proteomes" id="UP000000935"/>
    </source>
</evidence>
<dbReference type="KEGG" id="bmq:BMQ_2135"/>
<name>D5DR14_PRIM1</name>
<dbReference type="InterPro" id="IPR036423">
    <property type="entry name" value="SOD-like_Cu/Zn_dom_sf"/>
</dbReference>
<dbReference type="InterPro" id="IPR018152">
    <property type="entry name" value="SOD_Cu/Zn_BS"/>
</dbReference>
<dbReference type="SUPFAM" id="SSF49329">
    <property type="entry name" value="Cu,Zn superoxide dismutase-like"/>
    <property type="match status" value="1"/>
</dbReference>
<dbReference type="STRING" id="545693.BMQ_2135"/>
<evidence type="ECO:0000256" key="7">
    <source>
        <dbReference type="ARBA" id="ARBA00024900"/>
    </source>
</evidence>
<evidence type="ECO:0000313" key="10">
    <source>
        <dbReference type="EMBL" id="ADE69164.1"/>
    </source>
</evidence>
<comment type="cofactor">
    <cofactor evidence="8">
        <name>Zn(2+)</name>
        <dbReference type="ChEBI" id="CHEBI:29105"/>
    </cofactor>
    <text evidence="8">Binds 1 zinc ion per subunit.</text>
</comment>
<comment type="similarity">
    <text evidence="1 8">Belongs to the Cu-Zn superoxide dismutase family.</text>
</comment>
<evidence type="ECO:0000256" key="1">
    <source>
        <dbReference type="ARBA" id="ARBA00010457"/>
    </source>
</evidence>
<comment type="catalytic activity">
    <reaction evidence="8">
        <text>2 superoxide + 2 H(+) = H2O2 + O2</text>
        <dbReference type="Rhea" id="RHEA:20696"/>
        <dbReference type="ChEBI" id="CHEBI:15378"/>
        <dbReference type="ChEBI" id="CHEBI:15379"/>
        <dbReference type="ChEBI" id="CHEBI:16240"/>
        <dbReference type="ChEBI" id="CHEBI:18421"/>
        <dbReference type="EC" id="1.15.1.1"/>
    </reaction>
</comment>
<feature type="domain" description="Superoxide dismutase copper/zinc binding" evidence="9">
    <location>
        <begin position="74"/>
        <end position="205"/>
    </location>
</feature>
<dbReference type="PROSITE" id="PS51257">
    <property type="entry name" value="PROKAR_LIPOPROTEIN"/>
    <property type="match status" value="1"/>
</dbReference>
<dbReference type="PROSITE" id="PS00332">
    <property type="entry name" value="SOD_CU_ZN_2"/>
    <property type="match status" value="1"/>
</dbReference>
<evidence type="ECO:0000259" key="9">
    <source>
        <dbReference type="Pfam" id="PF00080"/>
    </source>
</evidence>
<keyword evidence="2 8" id="KW-0479">Metal-binding</keyword>
<keyword evidence="8 10" id="KW-0560">Oxidoreductase</keyword>
<sequence>MVINKKKEESRMQKLIMNGCVVFVLLLLGACSMVKEQNNAHENHLKTEEAKETSEVSVEPVKVDLTNTSGKKVGEATLSEAKNGVQIKLTAQGLSPGRHGFHIHEIGKCEVPDFKTAGAHFNPFKREHGYKNTKGPHAGDLPNLEVAPNGKVDTEIFASLVTLQEGKPNSLLDMDGSALVIHDKVDDYTTDPSGNSGDRIVCGVITK</sequence>
<evidence type="ECO:0000256" key="5">
    <source>
        <dbReference type="ARBA" id="ARBA00023008"/>
    </source>
</evidence>
<dbReference type="HOGENOM" id="CLU_056632_8_1_9"/>
<dbReference type="CDD" id="cd00305">
    <property type="entry name" value="Cu-Zn_Superoxide_Dismutase"/>
    <property type="match status" value="1"/>
</dbReference>
<dbReference type="EC" id="1.15.1.1" evidence="8"/>
<evidence type="ECO:0000256" key="8">
    <source>
        <dbReference type="RuleBase" id="RU000393"/>
    </source>
</evidence>
<keyword evidence="5 8" id="KW-0186">Copper</keyword>
<keyword evidence="3" id="KW-0732">Signal</keyword>
<protein>
    <recommendedName>
        <fullName evidence="8">Superoxide dismutase [Cu-Zn]</fullName>
        <ecNumber evidence="8">1.15.1.1</ecNumber>
    </recommendedName>
</protein>
<evidence type="ECO:0000256" key="2">
    <source>
        <dbReference type="ARBA" id="ARBA00022723"/>
    </source>
</evidence>
<gene>
    <name evidence="10" type="primary">sodC</name>
    <name evidence="10" type="ordered locus">BMQ_2135</name>
</gene>
<comment type="cofactor">
    <cofactor evidence="8">
        <name>Cu cation</name>
        <dbReference type="ChEBI" id="CHEBI:23378"/>
    </cofactor>
    <text evidence="8">Binds 1 copper ion per subunit.</text>
</comment>
<dbReference type="GO" id="GO:0005507">
    <property type="term" value="F:copper ion binding"/>
    <property type="evidence" value="ECO:0007669"/>
    <property type="project" value="InterPro"/>
</dbReference>
<dbReference type="AlphaFoldDB" id="D5DR14"/>
<keyword evidence="6" id="KW-1015">Disulfide bond</keyword>
<evidence type="ECO:0000256" key="3">
    <source>
        <dbReference type="ARBA" id="ARBA00022729"/>
    </source>
</evidence>
<evidence type="ECO:0000256" key="6">
    <source>
        <dbReference type="ARBA" id="ARBA00023157"/>
    </source>
</evidence>